<dbReference type="Proteomes" id="UP000004893">
    <property type="component" value="Unassembled WGS sequence"/>
</dbReference>
<dbReference type="EMBL" id="ABYI02000041">
    <property type="protein sequence ID" value="EEG72466.1"/>
    <property type="molecule type" value="Genomic_DNA"/>
</dbReference>
<protein>
    <submittedName>
        <fullName evidence="1">Uncharacterized protein</fullName>
    </submittedName>
</protein>
<name>C0C5T2_9FIRM</name>
<reference evidence="1" key="2">
    <citation type="submission" date="2013-06" db="EMBL/GenBank/DDBJ databases">
        <title>Draft genome sequence of Clostridium hylemonae (DSM 15053).</title>
        <authorList>
            <person name="Sudarsanam P."/>
            <person name="Ley R."/>
            <person name="Guruge J."/>
            <person name="Turnbaugh P.J."/>
            <person name="Mahowald M."/>
            <person name="Liep D."/>
            <person name="Gordon J."/>
        </authorList>
    </citation>
    <scope>NUCLEOTIDE SEQUENCE</scope>
    <source>
        <strain evidence="1">DSM 15053</strain>
    </source>
</reference>
<dbReference type="AlphaFoldDB" id="C0C5T2"/>
<organism evidence="1 2">
    <name type="scientific">[Clostridium] hylemonae DSM 15053</name>
    <dbReference type="NCBI Taxonomy" id="553973"/>
    <lineage>
        <taxon>Bacteria</taxon>
        <taxon>Bacillati</taxon>
        <taxon>Bacillota</taxon>
        <taxon>Clostridia</taxon>
        <taxon>Lachnospirales</taxon>
        <taxon>Lachnospiraceae</taxon>
    </lineage>
</organism>
<keyword evidence="2" id="KW-1185">Reference proteome</keyword>
<sequence>MGILSSTVKIFEQSSIILFGIYSSIRKYYTPLFQSIIITL</sequence>
<reference evidence="1" key="1">
    <citation type="submission" date="2009-02" db="EMBL/GenBank/DDBJ databases">
        <authorList>
            <person name="Fulton L."/>
            <person name="Clifton S."/>
            <person name="Fulton B."/>
            <person name="Xu J."/>
            <person name="Minx P."/>
            <person name="Pepin K.H."/>
            <person name="Johnson M."/>
            <person name="Bhonagiri V."/>
            <person name="Nash W.E."/>
            <person name="Mardis E.R."/>
            <person name="Wilson R.K."/>
        </authorList>
    </citation>
    <scope>NUCLEOTIDE SEQUENCE [LARGE SCALE GENOMIC DNA]</scope>
    <source>
        <strain evidence="1">DSM 15053</strain>
    </source>
</reference>
<proteinExistence type="predicted"/>
<comment type="caution">
    <text evidence="1">The sequence shown here is derived from an EMBL/GenBank/DDBJ whole genome shotgun (WGS) entry which is preliminary data.</text>
</comment>
<evidence type="ECO:0000313" key="2">
    <source>
        <dbReference type="Proteomes" id="UP000004893"/>
    </source>
</evidence>
<accession>C0C5T2</accession>
<gene>
    <name evidence="1" type="ORF">CLOHYLEM_07469</name>
</gene>
<evidence type="ECO:0000313" key="1">
    <source>
        <dbReference type="EMBL" id="EEG72466.1"/>
    </source>
</evidence>
<dbReference type="STRING" id="553973.CLOHYLEM_07469"/>
<dbReference type="HOGENOM" id="CLU_3287399_0_0_9"/>